<reference evidence="3" key="1">
    <citation type="journal article" date="2019" name="Int. J. Syst. Evol. Microbiol.">
        <title>The Global Catalogue of Microorganisms (GCM) 10K type strain sequencing project: providing services to taxonomists for standard genome sequencing and annotation.</title>
        <authorList>
            <consortium name="The Broad Institute Genomics Platform"/>
            <consortium name="The Broad Institute Genome Sequencing Center for Infectious Disease"/>
            <person name="Wu L."/>
            <person name="Ma J."/>
        </authorList>
    </citation>
    <scope>NUCLEOTIDE SEQUENCE [LARGE SCALE GENOMIC DNA]</scope>
    <source>
        <strain evidence="3">JCM 17666</strain>
    </source>
</reference>
<sequence>MATGRMAGKVAFLTGGGAGIARATALAFAREGAKVALAELNREAGSSAEKEIREAGGEAVFVHADVTRDADVARAVSQTVEAFGRLDVLFNCAGGSSLNDAPVHEMDLEVWHRTIALNLLHPFLCCRHGIPHLIAAGGGSIINVGSHMGLVGTIRPAYAAAKGGLMSFTQTLAAQYADHGIRANVLAVGTVSSERNVARYANPEWQRANPAAAATRELSKKLYPFAFGTPADVAAIAVFLGSDESRMITGTTVAADGGRSSYLKIHAGG</sequence>
<dbReference type="PRINTS" id="PR00081">
    <property type="entry name" value="GDHRDH"/>
</dbReference>
<organism evidence="2 3">
    <name type="scientific">Pigmentiphaga soli</name>
    <dbReference type="NCBI Taxonomy" id="1007095"/>
    <lineage>
        <taxon>Bacteria</taxon>
        <taxon>Pseudomonadati</taxon>
        <taxon>Pseudomonadota</taxon>
        <taxon>Betaproteobacteria</taxon>
        <taxon>Burkholderiales</taxon>
        <taxon>Alcaligenaceae</taxon>
        <taxon>Pigmentiphaga</taxon>
    </lineage>
</organism>
<dbReference type="InterPro" id="IPR036291">
    <property type="entry name" value="NAD(P)-bd_dom_sf"/>
</dbReference>
<dbReference type="CDD" id="cd05233">
    <property type="entry name" value="SDR_c"/>
    <property type="match status" value="1"/>
</dbReference>
<comment type="similarity">
    <text evidence="1">Belongs to the short-chain dehydrogenases/reductases (SDR) family.</text>
</comment>
<gene>
    <name evidence="2" type="ORF">GCM10023144_18880</name>
</gene>
<dbReference type="Pfam" id="PF13561">
    <property type="entry name" value="adh_short_C2"/>
    <property type="match status" value="1"/>
</dbReference>
<name>A0ABP8GWB7_9BURK</name>
<dbReference type="RefSeq" id="WP_345248669.1">
    <property type="nucleotide sequence ID" value="NZ_BAABFO010000007.1"/>
</dbReference>
<evidence type="ECO:0000313" key="3">
    <source>
        <dbReference type="Proteomes" id="UP001501671"/>
    </source>
</evidence>
<dbReference type="PRINTS" id="PR00080">
    <property type="entry name" value="SDRFAMILY"/>
</dbReference>
<proteinExistence type="inferred from homology"/>
<dbReference type="PANTHER" id="PTHR42760">
    <property type="entry name" value="SHORT-CHAIN DEHYDROGENASES/REDUCTASES FAMILY MEMBER"/>
    <property type="match status" value="1"/>
</dbReference>
<dbReference type="InterPro" id="IPR002347">
    <property type="entry name" value="SDR_fam"/>
</dbReference>
<evidence type="ECO:0000313" key="2">
    <source>
        <dbReference type="EMBL" id="GAA4330840.1"/>
    </source>
</evidence>
<dbReference type="EMBL" id="BAABFO010000007">
    <property type="protein sequence ID" value="GAA4330840.1"/>
    <property type="molecule type" value="Genomic_DNA"/>
</dbReference>
<dbReference type="SUPFAM" id="SSF51735">
    <property type="entry name" value="NAD(P)-binding Rossmann-fold domains"/>
    <property type="match status" value="1"/>
</dbReference>
<evidence type="ECO:0000256" key="1">
    <source>
        <dbReference type="ARBA" id="ARBA00006484"/>
    </source>
</evidence>
<keyword evidence="3" id="KW-1185">Reference proteome</keyword>
<protein>
    <submittedName>
        <fullName evidence="2">SDR family NAD(P)-dependent oxidoreductase</fullName>
    </submittedName>
</protein>
<dbReference type="Proteomes" id="UP001501671">
    <property type="component" value="Unassembled WGS sequence"/>
</dbReference>
<accession>A0ABP8GWB7</accession>
<comment type="caution">
    <text evidence="2">The sequence shown here is derived from an EMBL/GenBank/DDBJ whole genome shotgun (WGS) entry which is preliminary data.</text>
</comment>
<dbReference type="Gene3D" id="3.40.50.720">
    <property type="entry name" value="NAD(P)-binding Rossmann-like Domain"/>
    <property type="match status" value="1"/>
</dbReference>